<proteinExistence type="predicted"/>
<organism evidence="1 2">
    <name type="scientific">Lindgomyces ingoldianus</name>
    <dbReference type="NCBI Taxonomy" id="673940"/>
    <lineage>
        <taxon>Eukaryota</taxon>
        <taxon>Fungi</taxon>
        <taxon>Dikarya</taxon>
        <taxon>Ascomycota</taxon>
        <taxon>Pezizomycotina</taxon>
        <taxon>Dothideomycetes</taxon>
        <taxon>Pleosporomycetidae</taxon>
        <taxon>Pleosporales</taxon>
        <taxon>Lindgomycetaceae</taxon>
        <taxon>Lindgomyces</taxon>
    </lineage>
</organism>
<dbReference type="EMBL" id="MU003495">
    <property type="protein sequence ID" value="KAF2476111.1"/>
    <property type="molecule type" value="Genomic_DNA"/>
</dbReference>
<name>A0ACB6RAE2_9PLEO</name>
<evidence type="ECO:0000313" key="1">
    <source>
        <dbReference type="EMBL" id="KAF2476111.1"/>
    </source>
</evidence>
<gene>
    <name evidence="1" type="ORF">BDR25DRAFT_300908</name>
</gene>
<keyword evidence="2" id="KW-1185">Reference proteome</keyword>
<evidence type="ECO:0000313" key="2">
    <source>
        <dbReference type="Proteomes" id="UP000799755"/>
    </source>
</evidence>
<comment type="caution">
    <text evidence="1">The sequence shown here is derived from an EMBL/GenBank/DDBJ whole genome shotgun (WGS) entry which is preliminary data.</text>
</comment>
<protein>
    <submittedName>
        <fullName evidence="1">Uncharacterized protein</fullName>
    </submittedName>
</protein>
<reference evidence="1" key="1">
    <citation type="journal article" date="2020" name="Stud. Mycol.">
        <title>101 Dothideomycetes genomes: a test case for predicting lifestyles and emergence of pathogens.</title>
        <authorList>
            <person name="Haridas S."/>
            <person name="Albert R."/>
            <person name="Binder M."/>
            <person name="Bloem J."/>
            <person name="Labutti K."/>
            <person name="Salamov A."/>
            <person name="Andreopoulos B."/>
            <person name="Baker S."/>
            <person name="Barry K."/>
            <person name="Bills G."/>
            <person name="Bluhm B."/>
            <person name="Cannon C."/>
            <person name="Castanera R."/>
            <person name="Culley D."/>
            <person name="Daum C."/>
            <person name="Ezra D."/>
            <person name="Gonzalez J."/>
            <person name="Henrissat B."/>
            <person name="Kuo A."/>
            <person name="Liang C."/>
            <person name="Lipzen A."/>
            <person name="Lutzoni F."/>
            <person name="Magnuson J."/>
            <person name="Mondo S."/>
            <person name="Nolan M."/>
            <person name="Ohm R."/>
            <person name="Pangilinan J."/>
            <person name="Park H.-J."/>
            <person name="Ramirez L."/>
            <person name="Alfaro M."/>
            <person name="Sun H."/>
            <person name="Tritt A."/>
            <person name="Yoshinaga Y."/>
            <person name="Zwiers L.-H."/>
            <person name="Turgeon B."/>
            <person name="Goodwin S."/>
            <person name="Spatafora J."/>
            <person name="Crous P."/>
            <person name="Grigoriev I."/>
        </authorList>
    </citation>
    <scope>NUCLEOTIDE SEQUENCE</scope>
    <source>
        <strain evidence="1">ATCC 200398</strain>
    </source>
</reference>
<dbReference type="Proteomes" id="UP000799755">
    <property type="component" value="Unassembled WGS sequence"/>
</dbReference>
<accession>A0ACB6RAE2</accession>
<sequence>MNADAYLKRQGWRGSGHSLDHHGHGIKKPLLISHKRDQLGLGKKSAAHSVSDQWWMRAFDESLKNVGTGQESTLSQVRKTGINRGGLYGFFVRGEGLAGTLPNTEESSAPETSLPSTSTPPSRTTTPPTSETSEIMSETLTNPFGSTLKRNKRGRADEGPEKICKKQKESDETDEPRVEVAENPTNLKPKKKKHKRQAEGLEAFREKRKAFKRETNQLNSKLKKGTDRKTAFAEGRISDEAAQEAAVVARIDRMVANIIKRRQDAGEFKPPPRKASQKEDKKVKFARQKALRDAKKQLKVDLIQKALDHGELPQWVNCTGEEALERYQHNVRKTAKLQQQAKVRLAEIKREDRLYKKAQVKLEKKARRAEKLKQVKEMADKVKAGKKEQRGRPVPPAEMGGVILFDDSTQKRKKVPHYGDVEKYPSKAEKRERKAAAQAGLSIQEYRAKLASQKPPTDDQAAVAAKLAKLSEKERAQCEERAALKNQSLEEYILRRIQKKNEKRAEHEGKKAVKVTNDAEAESSSALLYFVDTRGDQALTLPPSSNPAAAWPSLPRNSDGSLPLDPSIWEGRPVKTLTKDERRARLLYLRERRAKRKGIIPGTTPPVTRAQKKVEMKNKLTYQILCEKGITQGATKEQKTEVRKLARRILRQEKQARKAEKGGRKIKSRTGRN</sequence>